<name>I4Z5D6_9BURK</name>
<feature type="binding site" evidence="9">
    <location>
        <position position="111"/>
    </location>
    <ligand>
        <name>Mg(2+)</name>
        <dbReference type="ChEBI" id="CHEBI:18420"/>
        <label>2</label>
    </ligand>
</feature>
<evidence type="ECO:0000259" key="11">
    <source>
        <dbReference type="Pfam" id="PF00316"/>
    </source>
</evidence>
<keyword evidence="14" id="KW-1185">Reference proteome</keyword>
<evidence type="ECO:0000256" key="1">
    <source>
        <dbReference type="ARBA" id="ARBA00001273"/>
    </source>
</evidence>
<comment type="similarity">
    <text evidence="2 9 10">Belongs to the FBPase class 1 family.</text>
</comment>
<feature type="binding site" evidence="9">
    <location>
        <position position="111"/>
    </location>
    <ligand>
        <name>Mg(2+)</name>
        <dbReference type="ChEBI" id="CHEBI:18420"/>
        <label>1</label>
    </ligand>
</feature>
<feature type="domain" description="Fructose-1-6-bisphosphatase class 1 C-terminal" evidence="12">
    <location>
        <begin position="197"/>
        <end position="328"/>
    </location>
</feature>
<dbReference type="CDD" id="cd00354">
    <property type="entry name" value="FBPase"/>
    <property type="match status" value="1"/>
</dbReference>
<dbReference type="InterPro" id="IPR028343">
    <property type="entry name" value="FBPtase"/>
</dbReference>
<evidence type="ECO:0000256" key="4">
    <source>
        <dbReference type="ARBA" id="ARBA00022723"/>
    </source>
</evidence>
<feature type="binding site" evidence="9">
    <location>
        <position position="278"/>
    </location>
    <ligand>
        <name>Mg(2+)</name>
        <dbReference type="ChEBI" id="CHEBI:18420"/>
        <label>2</label>
    </ligand>
</feature>
<sequence>MNHTDLEAWLAAQQPAVADALRHLAQACVKISRACSRGAIAGEGGQSTHGAVGEVNVQGENQQKLDVYSDECMAEALAQCSSVAGWASEELEHPTVSPNHATTGRYLAVFDPLDGSSNIDANISVGTIFSVLPHLFPGAEPTEAAFMQPGRRQVAAGYALYGPATVLVLSTGNGIEFFTLDPVSSNWLHTRSGVQIRTTTSEFAINASNQRFWEKPIQRYVSECVAGDTGPRARNFNMRWVASMVAEVHRIMTRGGVFLYPRDTKEPRKPGRLRLMYEASPMAYLMEQAGAKAVTGTMDLLDVVPDTLHQRVPVIIGSSDEVERIIGYYVDPNENVSHQLFRHRSLFVQSHP</sequence>
<feature type="binding site" evidence="9">
    <location>
        <begin position="114"/>
        <end position="117"/>
    </location>
    <ligand>
        <name>substrate</name>
    </ligand>
</feature>
<dbReference type="PANTHER" id="PTHR11556:SF35">
    <property type="entry name" value="SEDOHEPTULOSE-1,7-BISPHOSPHATASE, CHLOROPLASTIC"/>
    <property type="match status" value="1"/>
</dbReference>
<feature type="binding site" evidence="9">
    <location>
        <position position="113"/>
    </location>
    <ligand>
        <name>Mg(2+)</name>
        <dbReference type="ChEBI" id="CHEBI:18420"/>
        <label>1</label>
    </ligand>
</feature>
<dbReference type="Proteomes" id="UP000053899">
    <property type="component" value="Unassembled WGS sequence"/>
</dbReference>
<feature type="binding site" evidence="9">
    <location>
        <position position="114"/>
    </location>
    <ligand>
        <name>Mg(2+)</name>
        <dbReference type="ChEBI" id="CHEBI:18420"/>
        <label>2</label>
    </ligand>
</feature>
<dbReference type="AlphaFoldDB" id="I4Z5D6"/>
<dbReference type="Gene3D" id="3.30.540.10">
    <property type="entry name" value="Fructose-1,6-Bisphosphatase, subunit A, domain 1"/>
    <property type="match status" value="1"/>
</dbReference>
<evidence type="ECO:0000256" key="6">
    <source>
        <dbReference type="ARBA" id="ARBA00022842"/>
    </source>
</evidence>
<protein>
    <recommendedName>
        <fullName evidence="9">Fructose-1,6-bisphosphatase class 1</fullName>
        <shortName evidence="9">FBPase class 1</shortName>
        <ecNumber evidence="9">3.1.3.11</ecNumber>
    </recommendedName>
    <alternativeName>
        <fullName evidence="9">D-fructose-1,6-bisphosphate 1-phosphohydrolase class 1</fullName>
    </alternativeName>
</protein>
<reference evidence="13 14" key="1">
    <citation type="submission" date="2012-04" db="EMBL/GenBank/DDBJ databases">
        <title>Improved High-Quality Draft sequence of Leptothrix ochracea L12.</title>
        <authorList>
            <consortium name="US DOE Joint Genome Institute"/>
            <person name="Lucas S."/>
            <person name="Han J."/>
            <person name="Lapidus A."/>
            <person name="Cheng J.-F."/>
            <person name="Goodwin L."/>
            <person name="Pitluck S."/>
            <person name="Peters L."/>
            <person name="Zeytun A."/>
            <person name="Detter J.C."/>
            <person name="Han C."/>
            <person name="Tapia R."/>
            <person name="Land M."/>
            <person name="Hauser L."/>
            <person name="Kyrpides N."/>
            <person name="Ivanova N."/>
            <person name="Pagani I."/>
            <person name="Stepanauskas R."/>
            <person name="Masland D."/>
            <person name="Poulton N."/>
            <person name="Emerson D."/>
            <person name="Fleming E."/>
            <person name="Woyke T."/>
        </authorList>
    </citation>
    <scope>NUCLEOTIDE SEQUENCE [LARGE SCALE GENOMIC DNA]</scope>
    <source>
        <strain evidence="13 14">L12</strain>
    </source>
</reference>
<gene>
    <name evidence="9" type="primary">fbp</name>
    <name evidence="13" type="ORF">LepocDRAFT_00001560</name>
</gene>
<dbReference type="SUPFAM" id="SSF56655">
    <property type="entry name" value="Carbohydrate phosphatase"/>
    <property type="match status" value="1"/>
</dbReference>
<keyword evidence="7 9" id="KW-0119">Carbohydrate metabolism</keyword>
<feature type="binding site" evidence="9">
    <location>
        <position position="89"/>
    </location>
    <ligand>
        <name>Mg(2+)</name>
        <dbReference type="ChEBI" id="CHEBI:18420"/>
        <label>1</label>
    </ligand>
</feature>
<dbReference type="GO" id="GO:0042132">
    <property type="term" value="F:fructose 1,6-bisphosphate 1-phosphatase activity"/>
    <property type="evidence" value="ECO:0007669"/>
    <property type="project" value="UniProtKB-UniRule"/>
</dbReference>
<dbReference type="GO" id="GO:0006000">
    <property type="term" value="P:fructose metabolic process"/>
    <property type="evidence" value="ECO:0007669"/>
    <property type="project" value="TreeGrafter"/>
</dbReference>
<comment type="cofactor">
    <cofactor evidence="9">
        <name>Mg(2+)</name>
        <dbReference type="ChEBI" id="CHEBI:18420"/>
    </cofactor>
    <text evidence="9">Binds 2 magnesium ions per subunit.</text>
</comment>
<dbReference type="EC" id="3.1.3.11" evidence="9"/>
<feature type="binding site" evidence="9">
    <location>
        <position position="206"/>
    </location>
    <ligand>
        <name>substrate</name>
    </ligand>
</feature>
<organism evidence="13 14">
    <name type="scientific">Leptothrix ochracea L12</name>
    <dbReference type="NCBI Taxonomy" id="735332"/>
    <lineage>
        <taxon>Bacteria</taxon>
        <taxon>Pseudomonadati</taxon>
        <taxon>Pseudomonadota</taxon>
        <taxon>Betaproteobacteria</taxon>
        <taxon>Burkholderiales</taxon>
        <taxon>Sphaerotilaceae</taxon>
        <taxon>Leptothrix</taxon>
    </lineage>
</organism>
<evidence type="ECO:0000256" key="3">
    <source>
        <dbReference type="ARBA" id="ARBA00022490"/>
    </source>
</evidence>
<dbReference type="OrthoDB" id="9806756at2"/>
<dbReference type="HOGENOM" id="CLU_039977_0_0_4"/>
<dbReference type="EMBL" id="JH660684">
    <property type="protein sequence ID" value="EIM31428.1"/>
    <property type="molecule type" value="Genomic_DNA"/>
</dbReference>
<keyword evidence="6 9" id="KW-0460">Magnesium</keyword>
<evidence type="ECO:0000313" key="13">
    <source>
        <dbReference type="EMBL" id="EIM31428.1"/>
    </source>
</evidence>
<dbReference type="GO" id="GO:0005829">
    <property type="term" value="C:cytosol"/>
    <property type="evidence" value="ECO:0007669"/>
    <property type="project" value="TreeGrafter"/>
</dbReference>
<comment type="catalytic activity">
    <reaction evidence="1 9">
        <text>beta-D-fructose 1,6-bisphosphate + H2O = beta-D-fructose 6-phosphate + phosphate</text>
        <dbReference type="Rhea" id="RHEA:11064"/>
        <dbReference type="ChEBI" id="CHEBI:15377"/>
        <dbReference type="ChEBI" id="CHEBI:32966"/>
        <dbReference type="ChEBI" id="CHEBI:43474"/>
        <dbReference type="ChEBI" id="CHEBI:57634"/>
        <dbReference type="EC" id="3.1.3.11"/>
    </reaction>
</comment>
<dbReference type="Pfam" id="PF18913">
    <property type="entry name" value="FBPase_C"/>
    <property type="match status" value="1"/>
</dbReference>
<evidence type="ECO:0000256" key="7">
    <source>
        <dbReference type="ARBA" id="ARBA00023277"/>
    </source>
</evidence>
<dbReference type="PRINTS" id="PR00115">
    <property type="entry name" value="F16BPHPHTASE"/>
</dbReference>
<comment type="caution">
    <text evidence="9">Lacks conserved residue(s) required for the propagation of feature annotation.</text>
</comment>
<dbReference type="GO" id="GO:0006094">
    <property type="term" value="P:gluconeogenesis"/>
    <property type="evidence" value="ECO:0007669"/>
    <property type="project" value="UniProtKB-UniRule"/>
</dbReference>
<evidence type="ECO:0000259" key="12">
    <source>
        <dbReference type="Pfam" id="PF18913"/>
    </source>
</evidence>
<dbReference type="GO" id="GO:0006002">
    <property type="term" value="P:fructose 6-phosphate metabolic process"/>
    <property type="evidence" value="ECO:0007669"/>
    <property type="project" value="TreeGrafter"/>
</dbReference>
<keyword evidence="3 9" id="KW-0963">Cytoplasm</keyword>
<evidence type="ECO:0000256" key="8">
    <source>
        <dbReference type="ARBA" id="ARBA00024331"/>
    </source>
</evidence>
<accession>I4Z5D6</accession>
<keyword evidence="4 9" id="KW-0479">Metal-binding</keyword>
<proteinExistence type="inferred from homology"/>
<dbReference type="PANTHER" id="PTHR11556">
    <property type="entry name" value="FRUCTOSE-1,6-BISPHOSPHATASE-RELATED"/>
    <property type="match status" value="1"/>
</dbReference>
<dbReference type="HAMAP" id="MF_01855">
    <property type="entry name" value="FBPase_class1"/>
    <property type="match status" value="1"/>
</dbReference>
<dbReference type="InterPro" id="IPR044015">
    <property type="entry name" value="FBPase_C_dom"/>
</dbReference>
<dbReference type="FunFam" id="3.40.190.80:FF:000011">
    <property type="entry name" value="Fructose-1,6-bisphosphatase class 1"/>
    <property type="match status" value="1"/>
</dbReference>
<dbReference type="InterPro" id="IPR000146">
    <property type="entry name" value="FBPase_class-1"/>
</dbReference>
<dbReference type="GO" id="GO:0000287">
    <property type="term" value="F:magnesium ion binding"/>
    <property type="evidence" value="ECO:0007669"/>
    <property type="project" value="UniProtKB-UniRule"/>
</dbReference>
<evidence type="ECO:0000256" key="5">
    <source>
        <dbReference type="ARBA" id="ARBA00022801"/>
    </source>
</evidence>
<dbReference type="GeneID" id="92352297"/>
<dbReference type="GO" id="GO:0005986">
    <property type="term" value="P:sucrose biosynthetic process"/>
    <property type="evidence" value="ECO:0007669"/>
    <property type="project" value="TreeGrafter"/>
</dbReference>
<comment type="subcellular location">
    <subcellularLocation>
        <location evidence="9">Cytoplasm</location>
    </subcellularLocation>
</comment>
<evidence type="ECO:0000256" key="2">
    <source>
        <dbReference type="ARBA" id="ARBA00010941"/>
    </source>
</evidence>
<evidence type="ECO:0000256" key="9">
    <source>
        <dbReference type="HAMAP-Rule" id="MF_01855"/>
    </source>
</evidence>
<comment type="pathway">
    <text evidence="8">Carbohydrate biosynthesis.</text>
</comment>
<dbReference type="PIRSF" id="PIRSF000904">
    <property type="entry name" value="FBPtase_SBPase"/>
    <property type="match status" value="1"/>
</dbReference>
<dbReference type="Pfam" id="PF00316">
    <property type="entry name" value="FBPase"/>
    <property type="match status" value="1"/>
</dbReference>
<dbReference type="Gene3D" id="3.40.190.80">
    <property type="match status" value="1"/>
</dbReference>
<dbReference type="GO" id="GO:0030388">
    <property type="term" value="P:fructose 1,6-bisphosphate metabolic process"/>
    <property type="evidence" value="ECO:0007669"/>
    <property type="project" value="TreeGrafter"/>
</dbReference>
<dbReference type="RefSeq" id="WP_009453508.1">
    <property type="nucleotide sequence ID" value="NZ_JH660684.1"/>
</dbReference>
<comment type="subunit">
    <text evidence="9">Homotetramer.</text>
</comment>
<evidence type="ECO:0000256" key="10">
    <source>
        <dbReference type="RuleBase" id="RU000508"/>
    </source>
</evidence>
<dbReference type="NCBIfam" id="NF006779">
    <property type="entry name" value="PRK09293.1-3"/>
    <property type="match status" value="1"/>
</dbReference>
<keyword evidence="5 9" id="KW-0378">Hydrolase</keyword>
<dbReference type="NCBIfam" id="NF006780">
    <property type="entry name" value="PRK09293.1-4"/>
    <property type="match status" value="1"/>
</dbReference>
<evidence type="ECO:0000313" key="14">
    <source>
        <dbReference type="Proteomes" id="UP000053899"/>
    </source>
</evidence>
<feature type="domain" description="Fructose-1-6-bisphosphatase class I N-terminal" evidence="11">
    <location>
        <begin position="20"/>
        <end position="191"/>
    </location>
</feature>
<dbReference type="PIRSF" id="PIRSF500210">
    <property type="entry name" value="FBPtase"/>
    <property type="match status" value="1"/>
</dbReference>
<dbReference type="InterPro" id="IPR033391">
    <property type="entry name" value="FBPase_N"/>
</dbReference>